<comment type="caution">
    <text evidence="3">The sequence shown here is derived from an EMBL/GenBank/DDBJ whole genome shotgun (WGS) entry which is preliminary data.</text>
</comment>
<dbReference type="Pfam" id="PF19572">
    <property type="entry name" value="PorV"/>
    <property type="match status" value="1"/>
</dbReference>
<dbReference type="InterPro" id="IPR045741">
    <property type="entry name" value="PorV"/>
</dbReference>
<dbReference type="InterPro" id="IPR047799">
    <property type="entry name" value="T9SS_OM_PorV"/>
</dbReference>
<feature type="signal peptide" evidence="1">
    <location>
        <begin position="1"/>
        <end position="20"/>
    </location>
</feature>
<keyword evidence="1" id="KW-0732">Signal</keyword>
<sequence length="400" mass="44513">MKKSILSLITLISLSSYLYAQNDDQPTTRLVDDSRVITTSVPFLLISGDARASGLGDQGVATSPDAYSSQWNPAKFAFAEIKNGVGVSYVPYLRELVGDINLGVLSYYNRLNERSAVAASLRYFGQGEIELRETPDQQPQLVEPSELGLDVTYALRLSERFSMAVTGRYINSNLRIPSVNSDGTAANSFGVDISAFYQSEEIAYRDFNGRWRGGINISNIGPKISYDDAGDENYIPTNFKAGAGFDFILDADNTIGVYGEINKLLVPTPPELYINEETEDLTEESQRDLEDYENTNSFGAIFSSWSDAPGGMSEELKEITWALGAEYWFRESFAFRVGYFNESQDKGFRKFLTLGAGFNYNITTIDVSYLFSTAKAVNNPLEGSLRFSLSFKFGENYNER</sequence>
<dbReference type="NCBIfam" id="NF033710">
    <property type="entry name" value="T9SS_OM_PorV"/>
    <property type="match status" value="1"/>
</dbReference>
<gene>
    <name evidence="3" type="primary">porV</name>
    <name evidence="3" type="ORF">GCM10008088_18300</name>
</gene>
<protein>
    <recommendedName>
        <fullName evidence="2">Type IX secretion system protein PorV domain-containing protein</fullName>
    </recommendedName>
</protein>
<dbReference type="GeneID" id="94369496"/>
<dbReference type="NCBIfam" id="NF033709">
    <property type="entry name" value="PorV_fam"/>
    <property type="match status" value="1"/>
</dbReference>
<accession>A0ABQ3BTI4</accession>
<dbReference type="EMBL" id="BMWY01000004">
    <property type="protein sequence ID" value="GGZ57003.1"/>
    <property type="molecule type" value="Genomic_DNA"/>
</dbReference>
<dbReference type="Proteomes" id="UP000615593">
    <property type="component" value="Unassembled WGS sequence"/>
</dbReference>
<name>A0ABQ3BTI4_9FLAO</name>
<feature type="chain" id="PRO_5046729635" description="Type IX secretion system protein PorV domain-containing protein" evidence="1">
    <location>
        <begin position="21"/>
        <end position="400"/>
    </location>
</feature>
<organism evidence="3 4">
    <name type="scientific">Mesonia mobilis</name>
    <dbReference type="NCBI Taxonomy" id="369791"/>
    <lineage>
        <taxon>Bacteria</taxon>
        <taxon>Pseudomonadati</taxon>
        <taxon>Bacteroidota</taxon>
        <taxon>Flavobacteriia</taxon>
        <taxon>Flavobacteriales</taxon>
        <taxon>Flavobacteriaceae</taxon>
        <taxon>Mesonia</taxon>
    </lineage>
</organism>
<feature type="domain" description="Type IX secretion system protein PorV" evidence="2">
    <location>
        <begin position="32"/>
        <end position="270"/>
    </location>
</feature>
<proteinExistence type="predicted"/>
<evidence type="ECO:0000313" key="3">
    <source>
        <dbReference type="EMBL" id="GGZ57003.1"/>
    </source>
</evidence>
<evidence type="ECO:0000259" key="2">
    <source>
        <dbReference type="Pfam" id="PF19572"/>
    </source>
</evidence>
<dbReference type="RefSeq" id="WP_027885647.1">
    <property type="nucleotide sequence ID" value="NZ_BMWY01000004.1"/>
</dbReference>
<evidence type="ECO:0000256" key="1">
    <source>
        <dbReference type="SAM" id="SignalP"/>
    </source>
</evidence>
<reference evidence="4" key="1">
    <citation type="journal article" date="2019" name="Int. J. Syst. Evol. Microbiol.">
        <title>The Global Catalogue of Microorganisms (GCM) 10K type strain sequencing project: providing services to taxonomists for standard genome sequencing and annotation.</title>
        <authorList>
            <consortium name="The Broad Institute Genomics Platform"/>
            <consortium name="The Broad Institute Genome Sequencing Center for Infectious Disease"/>
            <person name="Wu L."/>
            <person name="Ma J."/>
        </authorList>
    </citation>
    <scope>NUCLEOTIDE SEQUENCE [LARGE SCALE GENOMIC DNA]</scope>
    <source>
        <strain evidence="4">KCTC 12708</strain>
    </source>
</reference>
<keyword evidence="4" id="KW-1185">Reference proteome</keyword>
<dbReference type="Gene3D" id="2.40.160.60">
    <property type="entry name" value="Outer membrane protein transport protein (OMPP1/FadL/TodX)"/>
    <property type="match status" value="1"/>
</dbReference>
<evidence type="ECO:0000313" key="4">
    <source>
        <dbReference type="Proteomes" id="UP000615593"/>
    </source>
</evidence>